<name>A0A081KGI1_9GAMM</name>
<evidence type="ECO:0000313" key="3">
    <source>
        <dbReference type="Proteomes" id="UP000027997"/>
    </source>
</evidence>
<dbReference type="EMBL" id="JOJP01000001">
    <property type="protein sequence ID" value="KEI73257.1"/>
    <property type="molecule type" value="Genomic_DNA"/>
</dbReference>
<protein>
    <submittedName>
        <fullName evidence="2">Hydrolase</fullName>
    </submittedName>
</protein>
<dbReference type="InterPro" id="IPR006674">
    <property type="entry name" value="HD_domain"/>
</dbReference>
<dbReference type="STRING" id="305900.GV64_23330"/>
<comment type="caution">
    <text evidence="2">The sequence shown here is derived from an EMBL/GenBank/DDBJ whole genome shotgun (WGS) entry which is preliminary data.</text>
</comment>
<dbReference type="Gene3D" id="1.10.3210.50">
    <property type="match status" value="1"/>
</dbReference>
<sequence length="224" mass="25705">MSNSCTDTLNSWEQKITSWLQSMGDDNNDASHDFFHFQRVWKTAQQIMDQEQIPINRLVVLAACYFHDVVVLPKDHPERSQASSLAAIKTRVCLEEMGFPHELIDNVCHSVESHSYSAGITPETIEAMVVQDADRMEALGAIGLARVFYTSGLLRRKMFDPEDPLAEHRELDDREYALDHFQVKLLKLSETMQTTAGRRMAERNSDYLREYMGKLLKELDGDYS</sequence>
<keyword evidence="3" id="KW-1185">Reference proteome</keyword>
<evidence type="ECO:0000259" key="1">
    <source>
        <dbReference type="SMART" id="SM00471"/>
    </source>
</evidence>
<dbReference type="PANTHER" id="PTHR33594:SF1">
    <property type="entry name" value="HD_PDEASE DOMAIN-CONTAINING PROTEIN"/>
    <property type="match status" value="1"/>
</dbReference>
<keyword evidence="2" id="KW-0378">Hydrolase</keyword>
<dbReference type="Pfam" id="PF01966">
    <property type="entry name" value="HD"/>
    <property type="match status" value="1"/>
</dbReference>
<dbReference type="PANTHER" id="PTHR33594">
    <property type="entry name" value="SUPERFAMILY HYDROLASE, PUTATIVE (AFU_ORTHOLOGUE AFUA_1G03035)-RELATED"/>
    <property type="match status" value="1"/>
</dbReference>
<dbReference type="CDD" id="cd00077">
    <property type="entry name" value="HDc"/>
    <property type="match status" value="1"/>
</dbReference>
<feature type="domain" description="HD/PDEase" evidence="1">
    <location>
        <begin position="29"/>
        <end position="148"/>
    </location>
</feature>
<evidence type="ECO:0000313" key="2">
    <source>
        <dbReference type="EMBL" id="KEI73257.1"/>
    </source>
</evidence>
<organism evidence="2 3">
    <name type="scientific">Endozoicomonas elysicola</name>
    <dbReference type="NCBI Taxonomy" id="305900"/>
    <lineage>
        <taxon>Bacteria</taxon>
        <taxon>Pseudomonadati</taxon>
        <taxon>Pseudomonadota</taxon>
        <taxon>Gammaproteobacteria</taxon>
        <taxon>Oceanospirillales</taxon>
        <taxon>Endozoicomonadaceae</taxon>
        <taxon>Endozoicomonas</taxon>
    </lineage>
</organism>
<dbReference type="SUPFAM" id="SSF109604">
    <property type="entry name" value="HD-domain/PDEase-like"/>
    <property type="match status" value="1"/>
</dbReference>
<dbReference type="AlphaFoldDB" id="A0A081KGI1"/>
<accession>A0A081KGI1</accession>
<dbReference type="SMART" id="SM00471">
    <property type="entry name" value="HDc"/>
    <property type="match status" value="1"/>
</dbReference>
<dbReference type="NCBIfam" id="NF007515">
    <property type="entry name" value="PRK10119.1"/>
    <property type="match status" value="1"/>
</dbReference>
<dbReference type="GO" id="GO:0016787">
    <property type="term" value="F:hydrolase activity"/>
    <property type="evidence" value="ECO:0007669"/>
    <property type="project" value="UniProtKB-KW"/>
</dbReference>
<gene>
    <name evidence="2" type="ORF">GV64_23330</name>
</gene>
<proteinExistence type="predicted"/>
<reference evidence="2 3" key="1">
    <citation type="submission" date="2014-06" db="EMBL/GenBank/DDBJ databases">
        <title>Whole Genome Sequences of Three Symbiotic Endozoicomonas Bacteria.</title>
        <authorList>
            <person name="Neave M.J."/>
            <person name="Apprill A."/>
            <person name="Voolstra C.R."/>
        </authorList>
    </citation>
    <scope>NUCLEOTIDE SEQUENCE [LARGE SCALE GENOMIC DNA]</scope>
    <source>
        <strain evidence="2 3">DSM 22380</strain>
    </source>
</reference>
<dbReference type="RefSeq" id="WP_020581786.1">
    <property type="nucleotide sequence ID" value="NZ_JOJP01000001.1"/>
</dbReference>
<dbReference type="Proteomes" id="UP000027997">
    <property type="component" value="Unassembled WGS sequence"/>
</dbReference>
<dbReference type="eggNOG" id="COG1418">
    <property type="taxonomic scope" value="Bacteria"/>
</dbReference>
<dbReference type="InterPro" id="IPR003607">
    <property type="entry name" value="HD/PDEase_dom"/>
</dbReference>